<feature type="compositionally biased region" description="Basic and acidic residues" evidence="1">
    <location>
        <begin position="15"/>
        <end position="27"/>
    </location>
</feature>
<dbReference type="EMBL" id="LFMI01000878">
    <property type="protein sequence ID" value="OTA08824.1"/>
    <property type="molecule type" value="Genomic_DNA"/>
</dbReference>
<accession>A0A2H3AD24</accession>
<feature type="region of interest" description="Disordered" evidence="1">
    <location>
        <begin position="1"/>
        <end position="27"/>
    </location>
</feature>
<protein>
    <submittedName>
        <fullName evidence="2">Uncharacterized protein</fullName>
    </submittedName>
</protein>
<feature type="compositionally biased region" description="Polar residues" evidence="1">
    <location>
        <begin position="1"/>
        <end position="14"/>
    </location>
</feature>
<evidence type="ECO:0000313" key="3">
    <source>
        <dbReference type="Proteomes" id="UP000219286"/>
    </source>
</evidence>
<dbReference type="Proteomes" id="UP000219286">
    <property type="component" value="Unassembled WGS sequence"/>
</dbReference>
<dbReference type="OrthoDB" id="2537141at2759"/>
<feature type="region of interest" description="Disordered" evidence="1">
    <location>
        <begin position="122"/>
        <end position="154"/>
    </location>
</feature>
<proteinExistence type="predicted"/>
<reference evidence="2 3" key="1">
    <citation type="journal article" date="2015" name="Genome Announc.">
        <title>Genome sequence and annotation of Trichoderma parareesei, the ancestor of the cellulase producer Trichoderma reesei.</title>
        <authorList>
            <person name="Yang D."/>
            <person name="Pomraning K."/>
            <person name="Kopchinskiy A."/>
            <person name="Karimi Aghcheh R."/>
            <person name="Atanasova L."/>
            <person name="Chenthamara K."/>
            <person name="Baker S.E."/>
            <person name="Zhang R."/>
            <person name="Shen Q."/>
            <person name="Freitag M."/>
            <person name="Kubicek C.P."/>
            <person name="Druzhinina I.S."/>
        </authorList>
    </citation>
    <scope>NUCLEOTIDE SEQUENCE [LARGE SCALE GENOMIC DNA]</scope>
    <source>
        <strain evidence="2 3">CBS 125925</strain>
    </source>
</reference>
<dbReference type="AlphaFoldDB" id="A0A2H3AD24"/>
<evidence type="ECO:0000256" key="1">
    <source>
        <dbReference type="SAM" id="MobiDB-lite"/>
    </source>
</evidence>
<gene>
    <name evidence="2" type="ORF">A9Z42_0005410</name>
</gene>
<evidence type="ECO:0000313" key="2">
    <source>
        <dbReference type="EMBL" id="OTA08824.1"/>
    </source>
</evidence>
<sequence length="199" mass="21712">MANFKSSAITNPTERITRLREDYPAPDHLESGSISILSGGDFPSVQRSSTIDAIGDETAAKEAGPMAHYGLDGSAAPDKAGDGDTLRWLPDGHEMQSHSIRSRAAANEAQFFISNTLKRSTPLDGDSRLGDHKTAPGGQSELEPSLSRGELKSCGSQTLDLPDYQDKGVMMRRVFLLWEQNNTGRTLFLKRHLLEQANE</sequence>
<organism evidence="2 3">
    <name type="scientific">Trichoderma parareesei</name>
    <name type="common">Filamentous fungus</name>
    <dbReference type="NCBI Taxonomy" id="858221"/>
    <lineage>
        <taxon>Eukaryota</taxon>
        <taxon>Fungi</taxon>
        <taxon>Dikarya</taxon>
        <taxon>Ascomycota</taxon>
        <taxon>Pezizomycotina</taxon>
        <taxon>Sordariomycetes</taxon>
        <taxon>Hypocreomycetidae</taxon>
        <taxon>Hypocreales</taxon>
        <taxon>Hypocreaceae</taxon>
        <taxon>Trichoderma</taxon>
    </lineage>
</organism>
<name>A0A2H3AD24_TRIPA</name>
<feature type="compositionally biased region" description="Basic and acidic residues" evidence="1">
    <location>
        <begin position="125"/>
        <end position="134"/>
    </location>
</feature>
<keyword evidence="3" id="KW-1185">Reference proteome</keyword>
<comment type="caution">
    <text evidence="2">The sequence shown here is derived from an EMBL/GenBank/DDBJ whole genome shotgun (WGS) entry which is preliminary data.</text>
</comment>